<dbReference type="Proteomes" id="UP000295717">
    <property type="component" value="Unassembled WGS sequence"/>
</dbReference>
<evidence type="ECO:0000313" key="3">
    <source>
        <dbReference type="EMBL" id="TCT20275.1"/>
    </source>
</evidence>
<protein>
    <submittedName>
        <fullName evidence="3">Uncharacterized protein</fullName>
    </submittedName>
</protein>
<evidence type="ECO:0000256" key="1">
    <source>
        <dbReference type="SAM" id="Coils"/>
    </source>
</evidence>
<keyword evidence="1" id="KW-0175">Coiled coil</keyword>
<evidence type="ECO:0000313" key="4">
    <source>
        <dbReference type="Proteomes" id="UP000295717"/>
    </source>
</evidence>
<reference evidence="3 4" key="1">
    <citation type="submission" date="2019-03" db="EMBL/GenBank/DDBJ databases">
        <title>Genomic Encyclopedia of Type Strains, Phase IV (KMG-IV): sequencing the most valuable type-strain genomes for metagenomic binning, comparative biology and taxonomic classification.</title>
        <authorList>
            <person name="Goeker M."/>
        </authorList>
    </citation>
    <scope>NUCLEOTIDE SEQUENCE [LARGE SCALE GENOMIC DNA]</scope>
    <source>
        <strain evidence="3 4">DSM 13587</strain>
    </source>
</reference>
<name>A0A4R3MVQ7_9GAMM</name>
<gene>
    <name evidence="3" type="ORF">EDC35_106202</name>
</gene>
<organism evidence="3 4">
    <name type="scientific">Thiobaca trueperi</name>
    <dbReference type="NCBI Taxonomy" id="127458"/>
    <lineage>
        <taxon>Bacteria</taxon>
        <taxon>Pseudomonadati</taxon>
        <taxon>Pseudomonadota</taxon>
        <taxon>Gammaproteobacteria</taxon>
        <taxon>Chromatiales</taxon>
        <taxon>Chromatiaceae</taxon>
        <taxon>Thiobaca</taxon>
    </lineage>
</organism>
<dbReference type="EMBL" id="SMAO01000006">
    <property type="protein sequence ID" value="TCT20275.1"/>
    <property type="molecule type" value="Genomic_DNA"/>
</dbReference>
<accession>A0A4R3MVQ7</accession>
<evidence type="ECO:0000256" key="2">
    <source>
        <dbReference type="SAM" id="MobiDB-lite"/>
    </source>
</evidence>
<dbReference type="AlphaFoldDB" id="A0A4R3MVQ7"/>
<comment type="caution">
    <text evidence="3">The sequence shown here is derived from an EMBL/GenBank/DDBJ whole genome shotgun (WGS) entry which is preliminary data.</text>
</comment>
<feature type="coiled-coil region" evidence="1">
    <location>
        <begin position="88"/>
        <end position="150"/>
    </location>
</feature>
<keyword evidence="4" id="KW-1185">Reference proteome</keyword>
<proteinExistence type="predicted"/>
<sequence>MDKLVKTDVFQSKKAPPSTDELPIGLDPDGIALCQADCARLFGVTRQRISQMVSRGQLTTRPDGRINPSRAAAELLRSDAPQARSKILVAIRQQIERAEAERSAALARAAAAEARATRAAQQTRCLAELLIRAERRLHHLETSLDGLIDDDLLCECLDQAFSRAADEPLSAGLAGLDEDTADTIHAALRLAEPPPPPADQPEVTA</sequence>
<feature type="region of interest" description="Disordered" evidence="2">
    <location>
        <begin position="185"/>
        <end position="205"/>
    </location>
</feature>